<dbReference type="PROSITE" id="PS51669">
    <property type="entry name" value="4FE4S_MOW_BIS_MGD"/>
    <property type="match status" value="1"/>
</dbReference>
<evidence type="ECO:0000256" key="1">
    <source>
        <dbReference type="ARBA" id="ARBA00008747"/>
    </source>
</evidence>
<dbReference type="Pfam" id="PF00384">
    <property type="entry name" value="Molybdopterin"/>
    <property type="match status" value="1"/>
</dbReference>
<feature type="binding site" evidence="13">
    <location>
        <position position="56"/>
    </location>
    <ligand>
        <name>[4Fe-4S] cluster</name>
        <dbReference type="ChEBI" id="CHEBI:49883"/>
    </ligand>
</feature>
<dbReference type="InterPro" id="IPR006657">
    <property type="entry name" value="MoPterin_dinucl-bd_dom"/>
</dbReference>
<dbReference type="EC" id="1.9.6.1" evidence="13"/>
<dbReference type="InterPro" id="IPR006963">
    <property type="entry name" value="Mopterin_OxRdtase_4Fe-4S_dom"/>
</dbReference>
<feature type="binding site" evidence="13">
    <location>
        <position position="150"/>
    </location>
    <ligand>
        <name>Mo-bis(molybdopterin guanine dinucleotide)</name>
        <dbReference type="ChEBI" id="CHEBI:60539"/>
    </ligand>
</feature>
<feature type="binding site" evidence="13">
    <location>
        <position position="765"/>
    </location>
    <ligand>
        <name>Mo-bis(molybdopterin guanine dinucleotide)</name>
        <dbReference type="ChEBI" id="CHEBI:60539"/>
    </ligand>
</feature>
<keyword evidence="2 13" id="KW-0813">Transport</keyword>
<dbReference type="SUPFAM" id="SSF53706">
    <property type="entry name" value="Formate dehydrogenase/DMSO reductase, domains 1-3"/>
    <property type="match status" value="1"/>
</dbReference>
<dbReference type="PROSITE" id="PS51318">
    <property type="entry name" value="TAT"/>
    <property type="match status" value="1"/>
</dbReference>
<dbReference type="Proteomes" id="UP001252186">
    <property type="component" value="Unassembled WGS sequence"/>
</dbReference>
<keyword evidence="12 13" id="KW-0534">Nitrate assimilation</keyword>
<dbReference type="Gene3D" id="3.40.50.740">
    <property type="match status" value="1"/>
</dbReference>
<comment type="caution">
    <text evidence="16">The sequence shown here is derived from an EMBL/GenBank/DDBJ whole genome shotgun (WGS) entry which is preliminary data.</text>
</comment>
<evidence type="ECO:0000256" key="12">
    <source>
        <dbReference type="ARBA" id="ARBA00023063"/>
    </source>
</evidence>
<comment type="catalytic activity">
    <reaction evidence="13">
        <text>2 Fe(II)-[cytochrome] + nitrate + 2 H(+) = 2 Fe(III)-[cytochrome] + nitrite + H2O</text>
        <dbReference type="Rhea" id="RHEA:12909"/>
        <dbReference type="Rhea" id="RHEA-COMP:11777"/>
        <dbReference type="Rhea" id="RHEA-COMP:11778"/>
        <dbReference type="ChEBI" id="CHEBI:15377"/>
        <dbReference type="ChEBI" id="CHEBI:15378"/>
        <dbReference type="ChEBI" id="CHEBI:16301"/>
        <dbReference type="ChEBI" id="CHEBI:17632"/>
        <dbReference type="ChEBI" id="CHEBI:29033"/>
        <dbReference type="ChEBI" id="CHEBI:29034"/>
        <dbReference type="EC" id="1.9.6.1"/>
    </reaction>
</comment>
<dbReference type="PANTHER" id="PTHR43105:SF11">
    <property type="entry name" value="PERIPLASMIC NITRATE REDUCTASE"/>
    <property type="match status" value="1"/>
</dbReference>
<keyword evidence="11 13" id="KW-0411">Iron-sulfur</keyword>
<feature type="binding site" evidence="13">
    <location>
        <position position="740"/>
    </location>
    <ligand>
        <name>substrate</name>
    </ligand>
</feature>
<comment type="function">
    <text evidence="13">Catalytic subunit of the nitrate reductase complex NapAB. Receives electrons from NapB and catalyzes the reduction of nitrate to nitrite.</text>
</comment>
<feature type="signal peptide" evidence="14">
    <location>
        <begin position="1"/>
        <end position="34"/>
    </location>
</feature>
<dbReference type="InterPro" id="IPR027467">
    <property type="entry name" value="MopterinOxRdtase_cofactor_BS"/>
</dbReference>
<evidence type="ECO:0000256" key="4">
    <source>
        <dbReference type="ARBA" id="ARBA00022505"/>
    </source>
</evidence>
<feature type="binding site" evidence="13">
    <location>
        <position position="53"/>
    </location>
    <ligand>
        <name>[4Fe-4S] cluster</name>
        <dbReference type="ChEBI" id="CHEBI:49883"/>
    </ligand>
</feature>
<accession>A0ABU2Y547</accession>
<evidence type="ECO:0000256" key="5">
    <source>
        <dbReference type="ARBA" id="ARBA00022723"/>
    </source>
</evidence>
<feature type="binding site" evidence="13">
    <location>
        <position position="547"/>
    </location>
    <ligand>
        <name>Mo-bis(molybdopterin guanine dinucleotide)</name>
        <dbReference type="ChEBI" id="CHEBI:60539"/>
    </ligand>
</feature>
<feature type="binding site" evidence="13">
    <location>
        <position position="367"/>
    </location>
    <ligand>
        <name>Mo-bis(molybdopterin guanine dinucleotide)</name>
        <dbReference type="ChEBI" id="CHEBI:60539"/>
    </ligand>
</feature>
<dbReference type="CDD" id="cd02791">
    <property type="entry name" value="MopB_CT_Nitrate-R-NapA-like"/>
    <property type="match status" value="1"/>
</dbReference>
<feature type="binding site" evidence="13">
    <location>
        <position position="363"/>
    </location>
    <ligand>
        <name>Mo-bis(molybdopterin guanine dinucleotide)</name>
        <dbReference type="ChEBI" id="CHEBI:60539"/>
    </ligand>
</feature>
<feature type="binding site" evidence="13">
    <location>
        <position position="748"/>
    </location>
    <ligand>
        <name>Mo-bis(molybdopterin guanine dinucleotide)</name>
        <dbReference type="ChEBI" id="CHEBI:60539"/>
    </ligand>
</feature>
<dbReference type="InterPro" id="IPR006656">
    <property type="entry name" value="Mopterin_OxRdtase"/>
</dbReference>
<evidence type="ECO:0000313" key="16">
    <source>
        <dbReference type="EMBL" id="MDT0553328.1"/>
    </source>
</evidence>
<feature type="binding site" evidence="13">
    <location>
        <begin position="497"/>
        <end position="498"/>
    </location>
    <ligand>
        <name>Mo-bis(molybdopterin guanine dinucleotide)</name>
        <dbReference type="ChEBI" id="CHEBI:60539"/>
    </ligand>
</feature>
<comment type="cofactor">
    <cofactor evidence="13">
        <name>[4Fe-4S] cluster</name>
        <dbReference type="ChEBI" id="CHEBI:49883"/>
    </cofactor>
    <text evidence="13">Binds 1 [4Fe-4S] cluster.</text>
</comment>
<dbReference type="InterPro" id="IPR050123">
    <property type="entry name" value="Prok_molybdopt-oxidoreductase"/>
</dbReference>
<protein>
    <recommendedName>
        <fullName evidence="13">Nitrate reductase</fullName>
        <ecNumber evidence="13">1.9.6.1</ecNumber>
    </recommendedName>
</protein>
<evidence type="ECO:0000256" key="2">
    <source>
        <dbReference type="ARBA" id="ARBA00022448"/>
    </source>
</evidence>
<name>A0ABU2Y547_9FLAO</name>
<sequence>MYTSTSNRRSFIKKMAVLSAMTAAASMFPGIIFAEEQQRNLPKGDLDWKKAPCRFCGVGCGVMVGVENGKAVAVKGDPNSAVNKGLCCVKGYHSVMAFYGKDRLTKPLVKKNGRYVETSMEEALDLVASKMQETIKDHGKDSVSIYGSGQWTIPDGYAASKLFKGCIGTNNVEANARLCMASAVTGFMTSFGIDEPMGCYEDMDHADVFILWGNNMAEMHPVLFSRLLDQRLKRGVKIIDFATRTTRTSMAADKSILFLPQTDLAVANAICYEIINNGWVNKSFVAKHCNFSKGLTDMGYGLEDKYSFTDKPEKISFEEYKTFLEDYTPEKVEKISGVSAKDIKYMASFYGDPNKKVMSLWCMGMNQHTRGTWINNLVYNIHLLTGKISQPGNSPFSLTGQPSACGTVREVGTLTHKLPHGVVANAEHRAFAAKIWDVPAENIDPKPTYHTVEMFRALDRGDIKFMWIQVTNPMVTMPKLKRYRDATKKEGRFIVVSDIYPTPTTDIADVILPSAMWVEREGMYGNSERRTQHFEKMIDPPGEAMSDTWQLVEVAKRMGFEKQFYYNEETHIKEIYNEYRRHHDNDKHRMAPLEVLKEESGAMWPYVDGKSTQWRFNAKYDPACSNGEDYHFYGKPDGKAVIWQRPYEPAAEEPDAEYPYWLNTGRVVEHWHTGSMTRRIPVLHRAMPHAYVELNPGDAKRMQVKTGDKMKLTTRRGEIILPASVNERGVPAPMQVFVPFFDENMLINDITLDSFCPISKEPDYKKCAVKVEKA</sequence>
<dbReference type="InterPro" id="IPR010051">
    <property type="entry name" value="Periplasm_NO3_reductase_lsu"/>
</dbReference>
<feature type="chain" id="PRO_5045567507" description="Nitrate reductase" evidence="14">
    <location>
        <begin position="35"/>
        <end position="774"/>
    </location>
</feature>
<dbReference type="Pfam" id="PF04879">
    <property type="entry name" value="Molybdop_Fe4S4"/>
    <property type="match status" value="1"/>
</dbReference>
<feature type="binding site" evidence="13">
    <location>
        <begin position="664"/>
        <end position="673"/>
    </location>
    <ligand>
        <name>Mo-bis(molybdopterin guanine dinucleotide)</name>
        <dbReference type="ChEBI" id="CHEBI:60539"/>
    </ligand>
</feature>
<dbReference type="InterPro" id="IPR041957">
    <property type="entry name" value="CT_Nitrate-R-NapA-like"/>
</dbReference>
<feature type="domain" description="4Fe-4S Mo/W bis-MGD-type" evidence="15">
    <location>
        <begin position="46"/>
        <end position="102"/>
    </location>
</feature>
<feature type="binding site" evidence="13">
    <location>
        <begin position="261"/>
        <end position="263"/>
    </location>
    <ligand>
        <name>Mo-bis(molybdopterin guanine dinucleotide)</name>
        <dbReference type="ChEBI" id="CHEBI:60539"/>
    </ligand>
</feature>
<evidence type="ECO:0000256" key="6">
    <source>
        <dbReference type="ARBA" id="ARBA00022729"/>
    </source>
</evidence>
<evidence type="ECO:0000256" key="3">
    <source>
        <dbReference type="ARBA" id="ARBA00022485"/>
    </source>
</evidence>
<keyword evidence="4 13" id="KW-0500">Molybdenum</keyword>
<evidence type="ECO:0000256" key="9">
    <source>
        <dbReference type="ARBA" id="ARBA00023002"/>
    </source>
</evidence>
<dbReference type="CDD" id="cd02754">
    <property type="entry name" value="MopB_Nitrate-R-NapA-like"/>
    <property type="match status" value="1"/>
</dbReference>
<dbReference type="PROSITE" id="PS00551">
    <property type="entry name" value="MOLYBDOPTERIN_PROK_1"/>
    <property type="match status" value="1"/>
</dbReference>
<reference evidence="16 17" key="1">
    <citation type="submission" date="2023-09" db="EMBL/GenBank/DDBJ databases">
        <authorList>
            <person name="Rey-Velasco X."/>
        </authorList>
    </citation>
    <scope>NUCLEOTIDE SEQUENCE [LARGE SCALE GENOMIC DNA]</scope>
    <source>
        <strain evidence="16 17">P050</strain>
    </source>
</reference>
<feature type="binding site" evidence="13">
    <location>
        <position position="88"/>
    </location>
    <ligand>
        <name>[4Fe-4S] cluster</name>
        <dbReference type="ChEBI" id="CHEBI:49883"/>
    </ligand>
</feature>
<comment type="cofactor">
    <cofactor evidence="13">
        <name>Mo-bis(molybdopterin guanine dinucleotide)</name>
        <dbReference type="ChEBI" id="CHEBI:60539"/>
    </cofactor>
    <text evidence="13">Binds 1 molybdenum-bis(molybdopterin guanine dinucleotide) (Mo-bis-MGD) cofactor per subunit.</text>
</comment>
<evidence type="ECO:0000259" key="15">
    <source>
        <dbReference type="PROSITE" id="PS51669"/>
    </source>
</evidence>
<comment type="similarity">
    <text evidence="1 13">Belongs to the prokaryotic molybdopterin-containing oxidoreductase family. NasA/NapA/NarB subfamily.</text>
</comment>
<dbReference type="Gene3D" id="3.40.228.10">
    <property type="entry name" value="Dimethylsulfoxide Reductase, domain 2"/>
    <property type="match status" value="1"/>
</dbReference>
<comment type="subunit">
    <text evidence="13">Component of the nitrate reductase NapAB complex composed of NapA and NapB.</text>
</comment>
<evidence type="ECO:0000256" key="11">
    <source>
        <dbReference type="ARBA" id="ARBA00023014"/>
    </source>
</evidence>
<dbReference type="SUPFAM" id="SSF50692">
    <property type="entry name" value="ADC-like"/>
    <property type="match status" value="1"/>
</dbReference>
<keyword evidence="5 13" id="KW-0479">Metal-binding</keyword>
<evidence type="ECO:0000256" key="8">
    <source>
        <dbReference type="ARBA" id="ARBA00022982"/>
    </source>
</evidence>
<keyword evidence="10 13" id="KW-0408">Iron</keyword>
<keyword evidence="6 13" id="KW-0732">Signal</keyword>
<dbReference type="EMBL" id="JAVRHV010000004">
    <property type="protein sequence ID" value="MDT0553328.1"/>
    <property type="molecule type" value="Genomic_DNA"/>
</dbReference>
<evidence type="ECO:0000256" key="13">
    <source>
        <dbReference type="HAMAP-Rule" id="MF_01630"/>
    </source>
</evidence>
<proteinExistence type="inferred from homology"/>
<evidence type="ECO:0000256" key="14">
    <source>
        <dbReference type="SAM" id="SignalP"/>
    </source>
</evidence>
<feature type="binding site" evidence="13">
    <location>
        <position position="472"/>
    </location>
    <ligand>
        <name>Mo-bis(molybdopterin guanine dinucleotide)</name>
        <dbReference type="ChEBI" id="CHEBI:60539"/>
    </ligand>
</feature>
<dbReference type="SMART" id="SM00926">
    <property type="entry name" value="Molybdop_Fe4S4"/>
    <property type="match status" value="1"/>
</dbReference>
<keyword evidence="8 13" id="KW-0249">Electron transport</keyword>
<comment type="PTM">
    <text evidence="13">Predicted to be exported by the Tat system. The position of the signal peptide cleavage has not been experimentally proven.</text>
</comment>
<feature type="binding site" evidence="13">
    <location>
        <position position="60"/>
    </location>
    <ligand>
        <name>[4Fe-4S] cluster</name>
        <dbReference type="ChEBI" id="CHEBI:49883"/>
    </ligand>
</feature>
<feature type="binding site" evidence="13">
    <location>
        <position position="179"/>
    </location>
    <ligand>
        <name>Mo-bis(molybdopterin guanine dinucleotide)</name>
        <dbReference type="ChEBI" id="CHEBI:60539"/>
    </ligand>
</feature>
<dbReference type="Pfam" id="PF01568">
    <property type="entry name" value="Molydop_binding"/>
    <property type="match status" value="1"/>
</dbReference>
<dbReference type="InterPro" id="IPR009010">
    <property type="entry name" value="Asp_de-COase-like_dom_sf"/>
</dbReference>
<evidence type="ECO:0000256" key="7">
    <source>
        <dbReference type="ARBA" id="ARBA00022764"/>
    </source>
</evidence>
<dbReference type="HAMAP" id="MF_01630">
    <property type="entry name" value="Nitrate_reduct_NapA"/>
    <property type="match status" value="1"/>
</dbReference>
<keyword evidence="9 13" id="KW-0560">Oxidoreductase</keyword>
<feature type="binding site" evidence="13">
    <location>
        <position position="90"/>
    </location>
    <ligand>
        <name>Mo-bis(molybdopterin guanine dinucleotide)</name>
        <dbReference type="ChEBI" id="CHEBI:60539"/>
    </ligand>
</feature>
<feature type="binding site" evidence="13">
    <location>
        <position position="175"/>
    </location>
    <ligand>
        <name>Mo-bis(molybdopterin guanine dinucleotide)</name>
        <dbReference type="ChEBI" id="CHEBI:60539"/>
    </ligand>
</feature>
<keyword evidence="7" id="KW-0574">Periplasm</keyword>
<evidence type="ECO:0000313" key="17">
    <source>
        <dbReference type="Proteomes" id="UP001252186"/>
    </source>
</evidence>
<comment type="subcellular location">
    <subcellularLocation>
        <location evidence="13">Secreted</location>
    </subcellularLocation>
    <text evidence="13">Membrane-associated.</text>
</comment>
<dbReference type="Gene3D" id="2.40.40.20">
    <property type="match status" value="1"/>
</dbReference>
<dbReference type="PANTHER" id="PTHR43105">
    <property type="entry name" value="RESPIRATORY NITRATE REDUCTASE"/>
    <property type="match status" value="1"/>
</dbReference>
<keyword evidence="17" id="KW-1185">Reference proteome</keyword>
<dbReference type="InterPro" id="IPR006311">
    <property type="entry name" value="TAT_signal"/>
</dbReference>
<keyword evidence="3 13" id="KW-0004">4Fe-4S</keyword>
<comment type="caution">
    <text evidence="13">Lacks conserved residue(s) required for the propagation of feature annotation.</text>
</comment>
<evidence type="ECO:0000256" key="10">
    <source>
        <dbReference type="ARBA" id="ARBA00023004"/>
    </source>
</evidence>
<organism evidence="16 17">
    <name type="scientific">Urechidicola vernalis</name>
    <dbReference type="NCBI Taxonomy" id="3075600"/>
    <lineage>
        <taxon>Bacteria</taxon>
        <taxon>Pseudomonadati</taxon>
        <taxon>Bacteroidota</taxon>
        <taxon>Flavobacteriia</taxon>
        <taxon>Flavobacteriales</taxon>
        <taxon>Flavobacteriaceae</taxon>
        <taxon>Urechidicola</taxon>
    </lineage>
</organism>
<dbReference type="RefSeq" id="WP_311593330.1">
    <property type="nucleotide sequence ID" value="NZ_JAVRHV010000004.1"/>
</dbReference>
<gene>
    <name evidence="13" type="primary">napA</name>
    <name evidence="16" type="ORF">RM519_08740</name>
</gene>
<dbReference type="Gene3D" id="3.30.200.210">
    <property type="match status" value="1"/>
</dbReference>